<keyword evidence="6" id="KW-0378">Hydrolase</keyword>
<dbReference type="AlphaFoldDB" id="A0A9N8EAF8"/>
<accession>A0A9N8EAF8</accession>
<sequence>MAFTEIQQSADQSPHQHKRVRTRRRRQRTHRRELRASSPSTSSDNGSVSEGSSTTSTSLPNKKKANNSRCPRQVRVEVQPKDESLFVALDCEMVGVGLDGKQSALARVTIINWHGDVLMDEYIHQEREVADYRTFVSGITKDLLDNATLDMTACRQQVMGLLDGKILVGHGLKNDMRVLGITHPWYMTRDTAKYEPFMKVRFDDGVLWPRGLKDLCQEKLSRDVQVVGRPHCPYEDAMAALDLYKLAWKQWEKTMEYKINKTKSIEQRQQGWPRLAKE</sequence>
<comment type="subcellular location">
    <subcellularLocation>
        <location evidence="1">Nucleus</location>
    </subcellularLocation>
</comment>
<keyword evidence="7 12" id="KW-0269">Exonuclease</keyword>
<feature type="compositionally biased region" description="Polar residues" evidence="10">
    <location>
        <begin position="1"/>
        <end position="13"/>
    </location>
</feature>
<feature type="region of interest" description="Disordered" evidence="10">
    <location>
        <begin position="1"/>
        <end position="73"/>
    </location>
</feature>
<dbReference type="GO" id="GO:0003676">
    <property type="term" value="F:nucleic acid binding"/>
    <property type="evidence" value="ECO:0007669"/>
    <property type="project" value="InterPro"/>
</dbReference>
<dbReference type="PANTHER" id="PTHR12801">
    <property type="entry name" value="RNA EXONUCLEASE REXO1 / RECO3 FAMILY MEMBER-RELATED"/>
    <property type="match status" value="1"/>
</dbReference>
<dbReference type="InterPro" id="IPR037431">
    <property type="entry name" value="REX4_DEDDh_dom"/>
</dbReference>
<evidence type="ECO:0000256" key="3">
    <source>
        <dbReference type="ARBA" id="ARBA00016937"/>
    </source>
</evidence>
<dbReference type="PANTHER" id="PTHR12801:SF45">
    <property type="entry name" value="RNA EXONUCLEASE 4"/>
    <property type="match status" value="1"/>
</dbReference>
<gene>
    <name evidence="12" type="ORF">SEMRO_882_G215310.1</name>
</gene>
<dbReference type="Proteomes" id="UP001153069">
    <property type="component" value="Unassembled WGS sequence"/>
</dbReference>
<keyword evidence="4" id="KW-0698">rRNA processing</keyword>
<dbReference type="SUPFAM" id="SSF53098">
    <property type="entry name" value="Ribonuclease H-like"/>
    <property type="match status" value="1"/>
</dbReference>
<evidence type="ECO:0000313" key="12">
    <source>
        <dbReference type="EMBL" id="CAB9517807.1"/>
    </source>
</evidence>
<organism evidence="12 13">
    <name type="scientific">Seminavis robusta</name>
    <dbReference type="NCBI Taxonomy" id="568900"/>
    <lineage>
        <taxon>Eukaryota</taxon>
        <taxon>Sar</taxon>
        <taxon>Stramenopiles</taxon>
        <taxon>Ochrophyta</taxon>
        <taxon>Bacillariophyta</taxon>
        <taxon>Bacillariophyceae</taxon>
        <taxon>Bacillariophycidae</taxon>
        <taxon>Naviculales</taxon>
        <taxon>Naviculaceae</taxon>
        <taxon>Seminavis</taxon>
    </lineage>
</organism>
<comment type="caution">
    <text evidence="12">The sequence shown here is derived from an EMBL/GenBank/DDBJ whole genome shotgun (WGS) entry which is preliminary data.</text>
</comment>
<feature type="compositionally biased region" description="Low complexity" evidence="10">
    <location>
        <begin position="40"/>
        <end position="58"/>
    </location>
</feature>
<feature type="compositionally biased region" description="Basic residues" evidence="10">
    <location>
        <begin position="15"/>
        <end position="33"/>
    </location>
</feature>
<dbReference type="OrthoDB" id="16516at2759"/>
<dbReference type="InterPro" id="IPR012337">
    <property type="entry name" value="RNaseH-like_sf"/>
</dbReference>
<dbReference type="InterPro" id="IPR036397">
    <property type="entry name" value="RNaseH_sf"/>
</dbReference>
<dbReference type="GO" id="GO:0005634">
    <property type="term" value="C:nucleus"/>
    <property type="evidence" value="ECO:0007669"/>
    <property type="project" value="UniProtKB-SubCell"/>
</dbReference>
<evidence type="ECO:0000256" key="9">
    <source>
        <dbReference type="ARBA" id="ARBA00025599"/>
    </source>
</evidence>
<keyword evidence="5" id="KW-0540">Nuclease</keyword>
<comment type="function">
    <text evidence="9">Exoribonuclease involved in ribosome biosynthesis. Involved in the processing of ITS1, the internal transcribed spacer localized between the 18S and 5.8S rRNAs.</text>
</comment>
<protein>
    <recommendedName>
        <fullName evidence="3">RNA exonuclease 4</fullName>
    </recommendedName>
</protein>
<dbReference type="GO" id="GO:0008408">
    <property type="term" value="F:3'-5' exonuclease activity"/>
    <property type="evidence" value="ECO:0007669"/>
    <property type="project" value="InterPro"/>
</dbReference>
<evidence type="ECO:0000256" key="10">
    <source>
        <dbReference type="SAM" id="MobiDB-lite"/>
    </source>
</evidence>
<dbReference type="InterPro" id="IPR013520">
    <property type="entry name" value="Ribonucl_H"/>
</dbReference>
<dbReference type="GO" id="GO:0006364">
    <property type="term" value="P:rRNA processing"/>
    <property type="evidence" value="ECO:0007669"/>
    <property type="project" value="UniProtKB-KW"/>
</dbReference>
<keyword evidence="8" id="KW-0539">Nucleus</keyword>
<evidence type="ECO:0000256" key="5">
    <source>
        <dbReference type="ARBA" id="ARBA00022722"/>
    </source>
</evidence>
<evidence type="ECO:0000256" key="8">
    <source>
        <dbReference type="ARBA" id="ARBA00023242"/>
    </source>
</evidence>
<proteinExistence type="inferred from homology"/>
<dbReference type="InterPro" id="IPR047021">
    <property type="entry name" value="REXO1/3/4-like"/>
</dbReference>
<feature type="domain" description="Exonuclease" evidence="11">
    <location>
        <begin position="85"/>
        <end position="253"/>
    </location>
</feature>
<reference evidence="12" key="1">
    <citation type="submission" date="2020-06" db="EMBL/GenBank/DDBJ databases">
        <authorList>
            <consortium name="Plant Systems Biology data submission"/>
        </authorList>
    </citation>
    <scope>NUCLEOTIDE SEQUENCE</scope>
    <source>
        <strain evidence="12">D6</strain>
    </source>
</reference>
<dbReference type="SMART" id="SM00479">
    <property type="entry name" value="EXOIII"/>
    <property type="match status" value="1"/>
</dbReference>
<evidence type="ECO:0000256" key="2">
    <source>
        <dbReference type="ARBA" id="ARBA00010489"/>
    </source>
</evidence>
<evidence type="ECO:0000256" key="4">
    <source>
        <dbReference type="ARBA" id="ARBA00022552"/>
    </source>
</evidence>
<evidence type="ECO:0000256" key="7">
    <source>
        <dbReference type="ARBA" id="ARBA00022839"/>
    </source>
</evidence>
<evidence type="ECO:0000256" key="1">
    <source>
        <dbReference type="ARBA" id="ARBA00004123"/>
    </source>
</evidence>
<dbReference type="CDD" id="cd06144">
    <property type="entry name" value="REX4_like"/>
    <property type="match status" value="1"/>
</dbReference>
<dbReference type="EMBL" id="CAICTM010000881">
    <property type="protein sequence ID" value="CAB9517807.1"/>
    <property type="molecule type" value="Genomic_DNA"/>
</dbReference>
<dbReference type="Pfam" id="PF00929">
    <property type="entry name" value="RNase_T"/>
    <property type="match status" value="1"/>
</dbReference>
<evidence type="ECO:0000256" key="6">
    <source>
        <dbReference type="ARBA" id="ARBA00022801"/>
    </source>
</evidence>
<name>A0A9N8EAF8_9STRA</name>
<dbReference type="Gene3D" id="3.30.420.10">
    <property type="entry name" value="Ribonuclease H-like superfamily/Ribonuclease H"/>
    <property type="match status" value="1"/>
</dbReference>
<evidence type="ECO:0000259" key="11">
    <source>
        <dbReference type="SMART" id="SM00479"/>
    </source>
</evidence>
<comment type="similarity">
    <text evidence="2">Belongs to the REXO4 family.</text>
</comment>
<keyword evidence="13" id="KW-1185">Reference proteome</keyword>
<evidence type="ECO:0000313" key="13">
    <source>
        <dbReference type="Proteomes" id="UP001153069"/>
    </source>
</evidence>